<reference evidence="10" key="4">
    <citation type="submission" date="2025-08" db="UniProtKB">
        <authorList>
            <consortium name="Ensembl"/>
        </authorList>
    </citation>
    <scope>IDENTIFICATION</scope>
</reference>
<evidence type="ECO:0000256" key="6">
    <source>
        <dbReference type="SAM" id="SignalP"/>
    </source>
</evidence>
<dbReference type="InterPro" id="IPR005900">
    <property type="entry name" value="6-phosphogluconolactonase_DevB"/>
</dbReference>
<dbReference type="SUPFAM" id="SSF100950">
    <property type="entry name" value="NagB/RpiA/CoA transferase-like"/>
    <property type="match status" value="1"/>
</dbReference>
<reference evidence="11" key="3">
    <citation type="journal article" date="2014" name="Nature">
        <title>Elephant shark genome provides unique insights into gnathostome evolution.</title>
        <authorList>
            <consortium name="International Elephant Shark Genome Sequencing Consortium"/>
            <person name="Venkatesh B."/>
            <person name="Lee A.P."/>
            <person name="Ravi V."/>
            <person name="Maurya A.K."/>
            <person name="Lian M.M."/>
            <person name="Swann J.B."/>
            <person name="Ohta Y."/>
            <person name="Flajnik M.F."/>
            <person name="Sutoh Y."/>
            <person name="Kasahara M."/>
            <person name="Hoon S."/>
            <person name="Gangu V."/>
            <person name="Roy S.W."/>
            <person name="Irimia M."/>
            <person name="Korzh V."/>
            <person name="Kondrychyn I."/>
            <person name="Lim Z.W."/>
            <person name="Tay B.H."/>
            <person name="Tohari S."/>
            <person name="Kong K.W."/>
            <person name="Ho S."/>
            <person name="Lorente-Galdos B."/>
            <person name="Quilez J."/>
            <person name="Marques-Bonet T."/>
            <person name="Raney B.J."/>
            <person name="Ingham P.W."/>
            <person name="Tay A."/>
            <person name="Hillier L.W."/>
            <person name="Minx P."/>
            <person name="Boehm T."/>
            <person name="Wilson R.K."/>
            <person name="Brenner S."/>
            <person name="Warren W.C."/>
        </authorList>
    </citation>
    <scope>NUCLEOTIDE SEQUENCE [LARGE SCALE GENOMIC DNA]</scope>
</reference>
<dbReference type="Pfam" id="PF01182">
    <property type="entry name" value="Glucosamine_iso"/>
    <property type="match status" value="1"/>
</dbReference>
<evidence type="ECO:0000256" key="1">
    <source>
        <dbReference type="ARBA" id="ARBA00004959"/>
    </source>
</evidence>
<comment type="pathway">
    <text evidence="1">Carbohydrate degradation; pentose phosphate pathway.</text>
</comment>
<dbReference type="InterPro" id="IPR022675">
    <property type="entry name" value="G6P_DH_C"/>
</dbReference>
<dbReference type="UniPathway" id="UPA00115"/>
<dbReference type="PROSITE" id="PS00069">
    <property type="entry name" value="G6P_DEHYDROGENASE"/>
    <property type="match status" value="1"/>
</dbReference>
<evidence type="ECO:0000256" key="2">
    <source>
        <dbReference type="ARBA" id="ARBA00022526"/>
    </source>
</evidence>
<reference evidence="11" key="1">
    <citation type="journal article" date="2006" name="Science">
        <title>Ancient noncoding elements conserved in the human genome.</title>
        <authorList>
            <person name="Venkatesh B."/>
            <person name="Kirkness E.F."/>
            <person name="Loh Y.H."/>
            <person name="Halpern A.L."/>
            <person name="Lee A.P."/>
            <person name="Johnson J."/>
            <person name="Dandona N."/>
            <person name="Viswanathan L.D."/>
            <person name="Tay A."/>
            <person name="Venter J.C."/>
            <person name="Strausberg R.L."/>
            <person name="Brenner S."/>
        </authorList>
    </citation>
    <scope>NUCLEOTIDE SEQUENCE [LARGE SCALE GENOMIC DNA]</scope>
</reference>
<feature type="domain" description="Glucosamine/galactosamine-6-phosphate isomerase" evidence="8">
    <location>
        <begin position="566"/>
        <end position="787"/>
    </location>
</feature>
<organism evidence="10 11">
    <name type="scientific">Callorhinchus milii</name>
    <name type="common">Ghost shark</name>
    <dbReference type="NCBI Taxonomy" id="7868"/>
    <lineage>
        <taxon>Eukaryota</taxon>
        <taxon>Metazoa</taxon>
        <taxon>Chordata</taxon>
        <taxon>Craniata</taxon>
        <taxon>Vertebrata</taxon>
        <taxon>Chondrichthyes</taxon>
        <taxon>Holocephali</taxon>
        <taxon>Chimaeriformes</taxon>
        <taxon>Callorhinchidae</taxon>
        <taxon>Callorhinchus</taxon>
    </lineage>
</organism>
<dbReference type="Gene3D" id="3.40.50.720">
    <property type="entry name" value="NAD(P)-binding Rossmann-like Domain"/>
    <property type="match status" value="1"/>
</dbReference>
<keyword evidence="11" id="KW-1185">Reference proteome</keyword>
<dbReference type="AlphaFoldDB" id="A0A4W3GMK4"/>
<dbReference type="PANTHER" id="PTHR23429">
    <property type="entry name" value="GLUCOSE-6-PHOSPHATE 1-DEHYDROGENASE G6PD"/>
    <property type="match status" value="1"/>
</dbReference>
<evidence type="ECO:0000259" key="9">
    <source>
        <dbReference type="Pfam" id="PF02781"/>
    </source>
</evidence>
<dbReference type="InterPro" id="IPR037171">
    <property type="entry name" value="NagB/RpiA_transferase-like"/>
</dbReference>
<feature type="chain" id="PRO_5021372941" evidence="6">
    <location>
        <begin position="27"/>
        <end position="811"/>
    </location>
</feature>
<evidence type="ECO:0000313" key="11">
    <source>
        <dbReference type="Proteomes" id="UP000314986"/>
    </source>
</evidence>
<dbReference type="PRINTS" id="PR00079">
    <property type="entry name" value="G6PDHDRGNASE"/>
</dbReference>
<dbReference type="PANTHER" id="PTHR23429:SF7">
    <property type="entry name" value="GDH_6PGL ENDOPLASMIC BIFUNCTIONAL PROTEIN"/>
    <property type="match status" value="1"/>
</dbReference>
<dbReference type="Pfam" id="PF00479">
    <property type="entry name" value="G6PD_N"/>
    <property type="match status" value="1"/>
</dbReference>
<dbReference type="STRING" id="7868.ENSCMIP00000004362"/>
<evidence type="ECO:0000256" key="4">
    <source>
        <dbReference type="ARBA" id="ARBA00023002"/>
    </source>
</evidence>
<sequence>MTRGQAAMGLFLYGAVLMMSLAVGSSKGHVTVVLVGATGDLSRKYLWQALFQLYTEHSSEESFCFYGTTRLDKAEATPVIAKALKGLTCPDNVPSVRCSLLKDQFTKLTRYQQLDTLEDYTTLSKSIRDEMAQEGLEESGRLFYLSVPAFAYADIAEKINGTARPPAGSWLRVVFEKPFGHDLASAQQLAEQLQRVLQEDEMYRIDHYLGKQAIGHILKFRHDNRQHLDTIWNQHHIERVEIVMKETVDSKGRTSFYEQYGVICDVIQNHLTEILTFVAMETPVNLSSSEEIHRNKMKVYGSLGQLGRESAVIAQYQAYNSEVQEELGRPAHSVSTTPTFAGVAVYVESSRWDGVPFILTAGKALDERVGYTRVLFKKQAFCLQSESVRRTESSQCQPRQIVFYVGHGDLNFPAVLVSRNLFEPAMDPAAWKRATELPDVRLFGLRLSDFHVFRPVVQKDAYAVLIPNILRAKRDSFVNTEGLLASWKFWTPLLGEIFGEQPRLYPGGVQSGESLDFVVAGREVSFITPEPALVLSDEAHPAGQGANSYRALPAGFRGGELVSARAEVLVSQLASRLEGAAWAAVGEDSTGRFHLALSGGSSPVALFRRLARHHPDFPWKRTHVWLVDERCVPLDDPESNFRSLHDHLLQRVRVPYVNLHPMPVQLNQRLCVEEDGGPGLYAKDIEVMVNGTSFDFVLLGAGVDGHTASLFPNSQALASENQLVLFSESPVKPHQRMTLSLSVINRARQVAVLITGKGKRSIVSEINRVGTEPQKWPITGIQPSQGRSPGSLTMMLSSVKPRGSDGILLWP</sequence>
<dbReference type="Ensembl" id="ENSCMIT00000004524.1">
    <property type="protein sequence ID" value="ENSCMIP00000004362.1"/>
    <property type="gene ID" value="ENSCMIG00000002601.1"/>
</dbReference>
<evidence type="ECO:0000256" key="5">
    <source>
        <dbReference type="ARBA" id="ARBA00023277"/>
    </source>
</evidence>
<feature type="domain" description="Glucose-6-phosphate dehydrogenase NAD-binding" evidence="7">
    <location>
        <begin position="33"/>
        <end position="214"/>
    </location>
</feature>
<dbReference type="InterPro" id="IPR001282">
    <property type="entry name" value="G6P_DH"/>
</dbReference>
<dbReference type="GO" id="GO:0006006">
    <property type="term" value="P:glucose metabolic process"/>
    <property type="evidence" value="ECO:0007669"/>
    <property type="project" value="UniProtKB-KW"/>
</dbReference>
<dbReference type="GeneTree" id="ENSGT00530000063435"/>
<dbReference type="GO" id="GO:0004345">
    <property type="term" value="F:glucose-6-phosphate dehydrogenase activity"/>
    <property type="evidence" value="ECO:0007669"/>
    <property type="project" value="InterPro"/>
</dbReference>
<accession>A0A4W3GMK4</accession>
<dbReference type="InParanoid" id="A0A4W3GMK4"/>
<evidence type="ECO:0000313" key="10">
    <source>
        <dbReference type="Ensembl" id="ENSCMIP00000004362.1"/>
    </source>
</evidence>
<name>A0A4W3GMK4_CALMI</name>
<reference evidence="11" key="2">
    <citation type="journal article" date="2007" name="PLoS Biol.">
        <title>Survey sequencing and comparative analysis of the elephant shark (Callorhinchus milii) genome.</title>
        <authorList>
            <person name="Venkatesh B."/>
            <person name="Kirkness E.F."/>
            <person name="Loh Y.H."/>
            <person name="Halpern A.L."/>
            <person name="Lee A.P."/>
            <person name="Johnson J."/>
            <person name="Dandona N."/>
            <person name="Viswanathan L.D."/>
            <person name="Tay A."/>
            <person name="Venter J.C."/>
            <person name="Strausberg R.L."/>
            <person name="Brenner S."/>
        </authorList>
    </citation>
    <scope>NUCLEOTIDE SEQUENCE [LARGE SCALE GENOMIC DNA]</scope>
</reference>
<dbReference type="InterPro" id="IPR022674">
    <property type="entry name" value="G6P_DH_NAD-bd"/>
</dbReference>
<dbReference type="GO" id="GO:0009051">
    <property type="term" value="P:pentose-phosphate shunt, oxidative branch"/>
    <property type="evidence" value="ECO:0007669"/>
    <property type="project" value="TreeGrafter"/>
</dbReference>
<dbReference type="OMA" id="APNRCAV"/>
<protein>
    <submittedName>
        <fullName evidence="10">Hexose-6-phosphate dehydrogenase/glucose 1-dehydrogenase</fullName>
    </submittedName>
</protein>
<evidence type="ECO:0000259" key="7">
    <source>
        <dbReference type="Pfam" id="PF00479"/>
    </source>
</evidence>
<evidence type="ECO:0000256" key="3">
    <source>
        <dbReference type="ARBA" id="ARBA00022857"/>
    </source>
</evidence>
<dbReference type="CDD" id="cd01400">
    <property type="entry name" value="6PGL"/>
    <property type="match status" value="1"/>
</dbReference>
<dbReference type="Pfam" id="PF02781">
    <property type="entry name" value="G6PD_C"/>
    <property type="match status" value="1"/>
</dbReference>
<keyword evidence="6" id="KW-0732">Signal</keyword>
<dbReference type="InterPro" id="IPR036291">
    <property type="entry name" value="NAD(P)-bd_dom_sf"/>
</dbReference>
<dbReference type="GO" id="GO:0050661">
    <property type="term" value="F:NADP binding"/>
    <property type="evidence" value="ECO:0007669"/>
    <property type="project" value="InterPro"/>
</dbReference>
<keyword evidence="4" id="KW-0560">Oxidoreductase</keyword>
<feature type="signal peptide" evidence="6">
    <location>
        <begin position="1"/>
        <end position="26"/>
    </location>
</feature>
<reference evidence="10" key="5">
    <citation type="submission" date="2025-09" db="UniProtKB">
        <authorList>
            <consortium name="Ensembl"/>
        </authorList>
    </citation>
    <scope>IDENTIFICATION</scope>
</reference>
<dbReference type="InterPro" id="IPR019796">
    <property type="entry name" value="G6P_DH_AS"/>
</dbReference>
<evidence type="ECO:0000259" key="8">
    <source>
        <dbReference type="Pfam" id="PF01182"/>
    </source>
</evidence>
<dbReference type="NCBIfam" id="TIGR01198">
    <property type="entry name" value="pgl"/>
    <property type="match status" value="1"/>
</dbReference>
<dbReference type="Proteomes" id="UP000314986">
    <property type="component" value="Unassembled WGS sequence"/>
</dbReference>
<dbReference type="InterPro" id="IPR006148">
    <property type="entry name" value="Glc/Gal-6P_isomerase"/>
</dbReference>
<dbReference type="Gene3D" id="3.30.360.10">
    <property type="entry name" value="Dihydrodipicolinate Reductase, domain 2"/>
    <property type="match status" value="1"/>
</dbReference>
<keyword evidence="2" id="KW-0313">Glucose metabolism</keyword>
<dbReference type="GO" id="GO:0005783">
    <property type="term" value="C:endoplasmic reticulum"/>
    <property type="evidence" value="ECO:0007669"/>
    <property type="project" value="TreeGrafter"/>
</dbReference>
<proteinExistence type="predicted"/>
<dbReference type="SUPFAM" id="SSF55347">
    <property type="entry name" value="Glyceraldehyde-3-phosphate dehydrogenase-like, C-terminal domain"/>
    <property type="match status" value="1"/>
</dbReference>
<dbReference type="SUPFAM" id="SSF51735">
    <property type="entry name" value="NAD(P)-binding Rossmann-fold domains"/>
    <property type="match status" value="1"/>
</dbReference>
<feature type="domain" description="Glucose-6-phosphate dehydrogenase C-terminal" evidence="9">
    <location>
        <begin position="220"/>
        <end position="521"/>
    </location>
</feature>
<keyword evidence="5" id="KW-0119">Carbohydrate metabolism</keyword>
<dbReference type="GO" id="GO:0017057">
    <property type="term" value="F:6-phosphogluconolactonase activity"/>
    <property type="evidence" value="ECO:0007669"/>
    <property type="project" value="InterPro"/>
</dbReference>
<keyword evidence="3" id="KW-0521">NADP</keyword>
<dbReference type="Gene3D" id="3.40.50.1360">
    <property type="match status" value="1"/>
</dbReference>